<comment type="caution">
    <text evidence="2">The sequence shown here is derived from an EMBL/GenBank/DDBJ whole genome shotgun (WGS) entry which is preliminary data.</text>
</comment>
<dbReference type="InterPro" id="IPR036291">
    <property type="entry name" value="NAD(P)-bd_dom_sf"/>
</dbReference>
<dbReference type="Proteomes" id="UP001253545">
    <property type="component" value="Unassembled WGS sequence"/>
</dbReference>
<dbReference type="Gene3D" id="3.90.25.10">
    <property type="entry name" value="UDP-galactose 4-epimerase, domain 1"/>
    <property type="match status" value="1"/>
</dbReference>
<dbReference type="Pfam" id="PF05368">
    <property type="entry name" value="NmrA"/>
    <property type="match status" value="1"/>
</dbReference>
<accession>A0ABU2ZQJ3</accession>
<keyword evidence="3" id="KW-1185">Reference proteome</keyword>
<name>A0ABU2ZQJ3_9ALTE</name>
<sequence>MKDIKTILVIGASGKTGSAVYNRLLKHLPNDKLKAASRSSSTQFDWNDATTWESALQDVSHVYLTYYPDLAIEASAAHIKAFCDLAKLMTVKHITLLSGRGEPAAQTCEGILIDSGLSWNIVRASWFSQNFSDGFFKGFIDAGHIALPVKNVKEPFIDIEDIADVVVESLLNPEKQNKLFEVTGPELLSFDDIAAQFTNILGREIKFSTVSKTDFNNMMLAQDIPEDVLSLLNFLFTEVLDGRNEYVTHGVEKALGRPATSFKEYIANNKTRF</sequence>
<feature type="domain" description="NmrA-like" evidence="1">
    <location>
        <begin position="121"/>
        <end position="238"/>
    </location>
</feature>
<dbReference type="SUPFAM" id="SSF51735">
    <property type="entry name" value="NAD(P)-binding Rossmann-fold domains"/>
    <property type="match status" value="1"/>
</dbReference>
<evidence type="ECO:0000313" key="3">
    <source>
        <dbReference type="Proteomes" id="UP001253545"/>
    </source>
</evidence>
<dbReference type="PANTHER" id="PTHR43162:SF1">
    <property type="entry name" value="PRESTALK A DIFFERENTIATION PROTEIN A"/>
    <property type="match status" value="1"/>
</dbReference>
<proteinExistence type="predicted"/>
<dbReference type="PANTHER" id="PTHR43162">
    <property type="match status" value="1"/>
</dbReference>
<gene>
    <name evidence="2" type="ORF">RM552_02545</name>
</gene>
<dbReference type="Gene3D" id="3.40.50.720">
    <property type="entry name" value="NAD(P)-binding Rossmann-like Domain"/>
    <property type="match status" value="1"/>
</dbReference>
<dbReference type="InterPro" id="IPR051604">
    <property type="entry name" value="Ergot_Alk_Oxidoreductase"/>
</dbReference>
<evidence type="ECO:0000259" key="1">
    <source>
        <dbReference type="Pfam" id="PF05368"/>
    </source>
</evidence>
<protein>
    <submittedName>
        <fullName evidence="2">NmrA family transcriptional regulator</fullName>
    </submittedName>
</protein>
<evidence type="ECO:0000313" key="2">
    <source>
        <dbReference type="EMBL" id="MDT0593722.1"/>
    </source>
</evidence>
<reference evidence="2 3" key="1">
    <citation type="submission" date="2023-09" db="EMBL/GenBank/DDBJ databases">
        <authorList>
            <person name="Rey-Velasco X."/>
        </authorList>
    </citation>
    <scope>NUCLEOTIDE SEQUENCE [LARGE SCALE GENOMIC DNA]</scope>
    <source>
        <strain evidence="2 3">P117</strain>
    </source>
</reference>
<dbReference type="RefSeq" id="WP_311367225.1">
    <property type="nucleotide sequence ID" value="NZ_JAVRHX010000001.1"/>
</dbReference>
<dbReference type="EMBL" id="JAVRHX010000001">
    <property type="protein sequence ID" value="MDT0593722.1"/>
    <property type="molecule type" value="Genomic_DNA"/>
</dbReference>
<dbReference type="InterPro" id="IPR008030">
    <property type="entry name" value="NmrA-like"/>
</dbReference>
<organism evidence="2 3">
    <name type="scientific">Glaciecola petra</name>
    <dbReference type="NCBI Taxonomy" id="3075602"/>
    <lineage>
        <taxon>Bacteria</taxon>
        <taxon>Pseudomonadati</taxon>
        <taxon>Pseudomonadota</taxon>
        <taxon>Gammaproteobacteria</taxon>
        <taxon>Alteromonadales</taxon>
        <taxon>Alteromonadaceae</taxon>
        <taxon>Glaciecola</taxon>
    </lineage>
</organism>